<organism evidence="1 2">
    <name type="scientific">Sphingomonas rustica</name>
    <dbReference type="NCBI Taxonomy" id="3103142"/>
    <lineage>
        <taxon>Bacteria</taxon>
        <taxon>Pseudomonadati</taxon>
        <taxon>Pseudomonadota</taxon>
        <taxon>Alphaproteobacteria</taxon>
        <taxon>Sphingomonadales</taxon>
        <taxon>Sphingomonadaceae</taxon>
        <taxon>Sphingomonas</taxon>
    </lineage>
</organism>
<comment type="caution">
    <text evidence="1">The sequence shown here is derived from an EMBL/GenBank/DDBJ whole genome shotgun (WGS) entry which is preliminary data.</text>
</comment>
<accession>A0ABV0BCC1</accession>
<protein>
    <submittedName>
        <fullName evidence="1">Uncharacterized protein</fullName>
    </submittedName>
</protein>
<gene>
    <name evidence="1" type="ORF">TPR58_16995</name>
</gene>
<keyword evidence="2" id="KW-1185">Reference proteome</keyword>
<dbReference type="Proteomes" id="UP001427805">
    <property type="component" value="Unassembled WGS sequence"/>
</dbReference>
<dbReference type="RefSeq" id="WP_346247913.1">
    <property type="nucleotide sequence ID" value="NZ_JBDIZK010000010.1"/>
</dbReference>
<reference evidence="1 2" key="1">
    <citation type="submission" date="2024-05" db="EMBL/GenBank/DDBJ databases">
        <title>Sphingomonas sp. HF-S3 16S ribosomal RNA gene Genome sequencing and assembly.</title>
        <authorList>
            <person name="Lee H."/>
        </authorList>
    </citation>
    <scope>NUCLEOTIDE SEQUENCE [LARGE SCALE GENOMIC DNA]</scope>
    <source>
        <strain evidence="1 2">HF-S3</strain>
    </source>
</reference>
<dbReference type="EMBL" id="JBDIZK010000010">
    <property type="protein sequence ID" value="MEN3748875.1"/>
    <property type="molecule type" value="Genomic_DNA"/>
</dbReference>
<name>A0ABV0BCC1_9SPHN</name>
<proteinExistence type="predicted"/>
<sequence length="42" mass="4469">MAAIGEDEDTEVGGVTQALARLEQALARRPLSQRIGTPPPRP</sequence>
<evidence type="ECO:0000313" key="1">
    <source>
        <dbReference type="EMBL" id="MEN3748875.1"/>
    </source>
</evidence>
<evidence type="ECO:0000313" key="2">
    <source>
        <dbReference type="Proteomes" id="UP001427805"/>
    </source>
</evidence>